<keyword evidence="2" id="KW-1185">Reference proteome</keyword>
<reference evidence="1" key="2">
    <citation type="submission" date="2020-09" db="EMBL/GenBank/DDBJ databases">
        <authorList>
            <person name="Sun Q."/>
            <person name="Zhou Y."/>
        </authorList>
    </citation>
    <scope>NUCLEOTIDE SEQUENCE</scope>
    <source>
        <strain evidence="1">CGMCC 1.15958</strain>
    </source>
</reference>
<comment type="caution">
    <text evidence="1">The sequence shown here is derived from an EMBL/GenBank/DDBJ whole genome shotgun (WGS) entry which is preliminary data.</text>
</comment>
<name>A0A916Z2D8_9BACT</name>
<accession>A0A916Z2D8</accession>
<organism evidence="1 2">
    <name type="scientific">Emticicia aquatilis</name>
    <dbReference type="NCBI Taxonomy" id="1537369"/>
    <lineage>
        <taxon>Bacteria</taxon>
        <taxon>Pseudomonadati</taxon>
        <taxon>Bacteroidota</taxon>
        <taxon>Cytophagia</taxon>
        <taxon>Cytophagales</taxon>
        <taxon>Leadbetterellaceae</taxon>
        <taxon>Emticicia</taxon>
    </lineage>
</organism>
<evidence type="ECO:0008006" key="3">
    <source>
        <dbReference type="Google" id="ProtNLM"/>
    </source>
</evidence>
<protein>
    <recommendedName>
        <fullName evidence="3">Pentapeptide repeat-containing protein</fullName>
    </recommendedName>
</protein>
<sequence length="654" mass="75780">MCQFSSPNKCIFEEKYLYWNEIFPNSLLKFNQLPTDTFGNCIFHSQEVKWKKENLFFDYFLRYIDLSIKDENINSIDLTQLIITGDKSEMINLSGIDFTKPLNMKLCTFEGTLDMRNSTFNENVDIYKSMFNGPVYFNKSKFHDRTKINNCIFNKPAYFNDSEFTSKNRDSYLSFTESIFKEQANFSDTKYLGANTDVNFQLVNFKHNVYFTASKFERHAIFNGTHFEGNTDFRSVIFENNAVFVERVQNDLSNIVVFNSVDFSLAKFNRSVIFQNTKFNKAASFDETMITQCSFKDIFINSDLSFNNSKLGLADFDNFELNTNGRIIFRGVLNNKVLTSPTNFNIADEKINGFISFENTKMSWINKNQVDFLLTLEKKGKVYFDNDCEFEANVKILAFRIEGHPGNYKLFKTIFQKLEEWIALFTNNIQTFLQIDTSSISSNEMKIKVVWQREEDYKLFQTLSKYYFECLNEKSENQISEILSKISSPDFLNSFSTDNNIYFSNLNNNLKDIIDDVIDTFGKYIKNCDLVMPPELSKNLLNSQTSLNFFPNEQIDIFYFLNLVNNALINFDLKNVTLNINMINKTIISGKGHTIGNITQQNQIPESSNDTKAPDDKPSKIKTILSAIPEWAKILAGLGAIATLVKVIIEYNKH</sequence>
<dbReference type="EMBL" id="BMKK01000010">
    <property type="protein sequence ID" value="GGD72801.1"/>
    <property type="molecule type" value="Genomic_DNA"/>
</dbReference>
<reference evidence="1" key="1">
    <citation type="journal article" date="2014" name="Int. J. Syst. Evol. Microbiol.">
        <title>Complete genome sequence of Corynebacterium casei LMG S-19264T (=DSM 44701T), isolated from a smear-ripened cheese.</title>
        <authorList>
            <consortium name="US DOE Joint Genome Institute (JGI-PGF)"/>
            <person name="Walter F."/>
            <person name="Albersmeier A."/>
            <person name="Kalinowski J."/>
            <person name="Ruckert C."/>
        </authorList>
    </citation>
    <scope>NUCLEOTIDE SEQUENCE</scope>
    <source>
        <strain evidence="1">CGMCC 1.15958</strain>
    </source>
</reference>
<dbReference type="AlphaFoldDB" id="A0A916Z2D8"/>
<dbReference type="Pfam" id="PF13576">
    <property type="entry name" value="Pentapeptide_3"/>
    <property type="match status" value="1"/>
</dbReference>
<proteinExistence type="predicted"/>
<dbReference type="Proteomes" id="UP000609064">
    <property type="component" value="Unassembled WGS sequence"/>
</dbReference>
<evidence type="ECO:0000313" key="1">
    <source>
        <dbReference type="EMBL" id="GGD72801.1"/>
    </source>
</evidence>
<gene>
    <name evidence="1" type="ORF">GCM10011514_41110</name>
</gene>
<evidence type="ECO:0000313" key="2">
    <source>
        <dbReference type="Proteomes" id="UP000609064"/>
    </source>
</evidence>
<dbReference type="RefSeq" id="WP_188768943.1">
    <property type="nucleotide sequence ID" value="NZ_BMKK01000010.1"/>
</dbReference>
<dbReference type="InterPro" id="IPR001646">
    <property type="entry name" value="5peptide_repeat"/>
</dbReference>